<comment type="function">
    <text evidence="1">Involved in nucleolar processing of pre-18S ribosomal RNA.</text>
</comment>
<dbReference type="GO" id="GO:0006364">
    <property type="term" value="P:rRNA processing"/>
    <property type="evidence" value="ECO:0007669"/>
    <property type="project" value="UniProtKB-KW"/>
</dbReference>
<feature type="region of interest" description="Disordered" evidence="6">
    <location>
        <begin position="1"/>
        <end position="23"/>
    </location>
</feature>
<evidence type="ECO:0000256" key="6">
    <source>
        <dbReference type="SAM" id="MobiDB-lite"/>
    </source>
</evidence>
<comment type="caution">
    <text evidence="7">The sequence shown here is derived from an EMBL/GenBank/DDBJ whole genome shotgun (WGS) entry which is preliminary data.</text>
</comment>
<dbReference type="EMBL" id="MU167314">
    <property type="protein sequence ID" value="KAG0143631.1"/>
    <property type="molecule type" value="Genomic_DNA"/>
</dbReference>
<sequence length="350" mass="40378">MARYKLDIQKKQHRERSQPLNRQRLGLLEKHKDYVKRARDYHSKQDRIKKLREKAALKNPDEFYFEMINSSTDKGVHVKSRGNKALETDLVTLLKTQDFNYVKTCRAIEEKKVNKLKEQLGSMVNAIPTNEFEEDPMRQKILNLIQQGTSAIASTNKEENGSGGEDEVAAPPRRKKTIFVDSVEEVRDFSKTQMSKRRSSTSRTERSQRDSAIPSTSMSPGRSSIKGKSKAVSAEERSNEIEKQTSETEAHMNRLMSTLKSRLARLRTLQRAERELELKKALMGNGSKFLKHGSSQKKKVLPSGKDLSWYDKLDRNDLIEEQDEKDRLEKLNAGIKTGAKVWKWKAERKR</sequence>
<evidence type="ECO:0008006" key="9">
    <source>
        <dbReference type="Google" id="ProtNLM"/>
    </source>
</evidence>
<dbReference type="InterPro" id="IPR007144">
    <property type="entry name" value="SSU_processome_Utp11"/>
</dbReference>
<name>A0A9P6T922_9BASI</name>
<dbReference type="AlphaFoldDB" id="A0A9P6T922"/>
<evidence type="ECO:0000256" key="3">
    <source>
        <dbReference type="ARBA" id="ARBA00008105"/>
    </source>
</evidence>
<evidence type="ECO:0000256" key="4">
    <source>
        <dbReference type="ARBA" id="ARBA00022552"/>
    </source>
</evidence>
<evidence type="ECO:0000256" key="2">
    <source>
        <dbReference type="ARBA" id="ARBA00004604"/>
    </source>
</evidence>
<dbReference type="PANTHER" id="PTHR12838:SF0">
    <property type="entry name" value="U3 SMALL NUCLEOLAR RNA-ASSOCIATED PROTEIN 11-RELATED"/>
    <property type="match status" value="1"/>
</dbReference>
<dbReference type="PANTHER" id="PTHR12838">
    <property type="entry name" value="U3 SMALL NUCLEOLAR RNA-ASSOCIATED PROTEIN 11"/>
    <property type="match status" value="1"/>
</dbReference>
<evidence type="ECO:0000313" key="8">
    <source>
        <dbReference type="Proteomes" id="UP000886653"/>
    </source>
</evidence>
<dbReference type="Pfam" id="PF03998">
    <property type="entry name" value="Utp11"/>
    <property type="match status" value="1"/>
</dbReference>
<dbReference type="Proteomes" id="UP000886653">
    <property type="component" value="Unassembled WGS sequence"/>
</dbReference>
<evidence type="ECO:0000313" key="7">
    <source>
        <dbReference type="EMBL" id="KAG0143631.1"/>
    </source>
</evidence>
<keyword evidence="5" id="KW-0539">Nucleus</keyword>
<evidence type="ECO:0000256" key="5">
    <source>
        <dbReference type="ARBA" id="ARBA00023242"/>
    </source>
</evidence>
<accession>A0A9P6T922</accession>
<evidence type="ECO:0000256" key="1">
    <source>
        <dbReference type="ARBA" id="ARBA00004099"/>
    </source>
</evidence>
<organism evidence="7 8">
    <name type="scientific">Cronartium quercuum f. sp. fusiforme G11</name>
    <dbReference type="NCBI Taxonomy" id="708437"/>
    <lineage>
        <taxon>Eukaryota</taxon>
        <taxon>Fungi</taxon>
        <taxon>Dikarya</taxon>
        <taxon>Basidiomycota</taxon>
        <taxon>Pucciniomycotina</taxon>
        <taxon>Pucciniomycetes</taxon>
        <taxon>Pucciniales</taxon>
        <taxon>Coleosporiaceae</taxon>
        <taxon>Cronartium</taxon>
    </lineage>
</organism>
<reference evidence="7" key="1">
    <citation type="submission" date="2013-11" db="EMBL/GenBank/DDBJ databases">
        <title>Genome sequence of the fusiform rust pathogen reveals effectors for host alternation and coevolution with pine.</title>
        <authorList>
            <consortium name="DOE Joint Genome Institute"/>
            <person name="Smith K."/>
            <person name="Pendleton A."/>
            <person name="Kubisiak T."/>
            <person name="Anderson C."/>
            <person name="Salamov A."/>
            <person name="Aerts A."/>
            <person name="Riley R."/>
            <person name="Clum A."/>
            <person name="Lindquist E."/>
            <person name="Ence D."/>
            <person name="Campbell M."/>
            <person name="Kronenberg Z."/>
            <person name="Feau N."/>
            <person name="Dhillon B."/>
            <person name="Hamelin R."/>
            <person name="Burleigh J."/>
            <person name="Smith J."/>
            <person name="Yandell M."/>
            <person name="Nelson C."/>
            <person name="Grigoriev I."/>
            <person name="Davis J."/>
        </authorList>
    </citation>
    <scope>NUCLEOTIDE SEQUENCE</scope>
    <source>
        <strain evidence="7">G11</strain>
    </source>
</reference>
<dbReference type="OrthoDB" id="2502854at2759"/>
<comment type="subcellular location">
    <subcellularLocation>
        <location evidence="2">Nucleus</location>
        <location evidence="2">Nucleolus</location>
    </subcellularLocation>
</comment>
<keyword evidence="4" id="KW-0698">rRNA processing</keyword>
<gene>
    <name evidence="7" type="ORF">CROQUDRAFT_660976</name>
</gene>
<feature type="compositionally biased region" description="Basic and acidic residues" evidence="6">
    <location>
        <begin position="233"/>
        <end position="251"/>
    </location>
</feature>
<dbReference type="GO" id="GO:0032040">
    <property type="term" value="C:small-subunit processome"/>
    <property type="evidence" value="ECO:0007669"/>
    <property type="project" value="InterPro"/>
</dbReference>
<comment type="similarity">
    <text evidence="3">Belongs to the UTP11 family.</text>
</comment>
<keyword evidence="8" id="KW-1185">Reference proteome</keyword>
<protein>
    <recommendedName>
        <fullName evidence="9">U3 small nucleolar RNA-associated protein 11</fullName>
    </recommendedName>
</protein>
<proteinExistence type="inferred from homology"/>
<feature type="compositionally biased region" description="Polar residues" evidence="6">
    <location>
        <begin position="213"/>
        <end position="222"/>
    </location>
</feature>
<feature type="compositionally biased region" description="Basic and acidic residues" evidence="6">
    <location>
        <begin position="1"/>
        <end position="10"/>
    </location>
</feature>
<feature type="region of interest" description="Disordered" evidence="6">
    <location>
        <begin position="154"/>
        <end position="251"/>
    </location>
</feature>